<dbReference type="EMBL" id="KV454007">
    <property type="protein sequence ID" value="ODQ44465.1"/>
    <property type="molecule type" value="Genomic_DNA"/>
</dbReference>
<organism evidence="5 6">
    <name type="scientific">Pichia membranifaciens NRRL Y-2026</name>
    <dbReference type="NCBI Taxonomy" id="763406"/>
    <lineage>
        <taxon>Eukaryota</taxon>
        <taxon>Fungi</taxon>
        <taxon>Dikarya</taxon>
        <taxon>Ascomycota</taxon>
        <taxon>Saccharomycotina</taxon>
        <taxon>Pichiomycetes</taxon>
        <taxon>Pichiales</taxon>
        <taxon>Pichiaceae</taxon>
        <taxon>Pichia</taxon>
    </lineage>
</organism>
<feature type="region of interest" description="Disordered" evidence="3">
    <location>
        <begin position="85"/>
        <end position="120"/>
    </location>
</feature>
<keyword evidence="6" id="KW-1185">Reference proteome</keyword>
<evidence type="ECO:0000313" key="5">
    <source>
        <dbReference type="EMBL" id="ODQ44465.1"/>
    </source>
</evidence>
<dbReference type="PANTHER" id="PTHR22792:SF132">
    <property type="entry name" value="LA-RELATED PROTEIN 1"/>
    <property type="match status" value="1"/>
</dbReference>
<accession>A0A1E3NEA3</accession>
<reference evidence="5 6" key="1">
    <citation type="journal article" date="2016" name="Proc. Natl. Acad. Sci. U.S.A.">
        <title>Comparative genomics of biotechnologically important yeasts.</title>
        <authorList>
            <person name="Riley R."/>
            <person name="Haridas S."/>
            <person name="Wolfe K.H."/>
            <person name="Lopes M.R."/>
            <person name="Hittinger C.T."/>
            <person name="Goeker M."/>
            <person name="Salamov A.A."/>
            <person name="Wisecaver J.H."/>
            <person name="Long T.M."/>
            <person name="Calvey C.H."/>
            <person name="Aerts A.L."/>
            <person name="Barry K.W."/>
            <person name="Choi C."/>
            <person name="Clum A."/>
            <person name="Coughlan A.Y."/>
            <person name="Deshpande S."/>
            <person name="Douglass A.P."/>
            <person name="Hanson S.J."/>
            <person name="Klenk H.-P."/>
            <person name="LaButti K.M."/>
            <person name="Lapidus A."/>
            <person name="Lindquist E.A."/>
            <person name="Lipzen A.M."/>
            <person name="Meier-Kolthoff J.P."/>
            <person name="Ohm R.A."/>
            <person name="Otillar R.P."/>
            <person name="Pangilinan J.L."/>
            <person name="Peng Y."/>
            <person name="Rokas A."/>
            <person name="Rosa C.A."/>
            <person name="Scheuner C."/>
            <person name="Sibirny A.A."/>
            <person name="Slot J.C."/>
            <person name="Stielow J.B."/>
            <person name="Sun H."/>
            <person name="Kurtzman C.P."/>
            <person name="Blackwell M."/>
            <person name="Grigoriev I.V."/>
            <person name="Jeffries T.W."/>
        </authorList>
    </citation>
    <scope>NUCLEOTIDE SEQUENCE [LARGE SCALE GENOMIC DNA]</scope>
    <source>
        <strain evidence="5 6">NRRL Y-2026</strain>
    </source>
</reference>
<evidence type="ECO:0000256" key="2">
    <source>
        <dbReference type="PROSITE-ProRule" id="PRU00332"/>
    </source>
</evidence>
<evidence type="ECO:0000256" key="1">
    <source>
        <dbReference type="ARBA" id="ARBA00022884"/>
    </source>
</evidence>
<protein>
    <recommendedName>
        <fullName evidence="4">HTH La-type RNA-binding domain-containing protein</fullName>
    </recommendedName>
</protein>
<dbReference type="InterPro" id="IPR006630">
    <property type="entry name" value="La_HTH"/>
</dbReference>
<dbReference type="OrthoDB" id="340227at2759"/>
<dbReference type="AlphaFoldDB" id="A0A1E3NEA3"/>
<gene>
    <name evidence="5" type="ORF">PICMEDRAFT_37330</name>
</gene>
<dbReference type="InterPro" id="IPR036390">
    <property type="entry name" value="WH_DNA-bd_sf"/>
</dbReference>
<dbReference type="STRING" id="763406.A0A1E3NEA3"/>
<dbReference type="PROSITE" id="PS50961">
    <property type="entry name" value="HTH_LA"/>
    <property type="match status" value="1"/>
</dbReference>
<name>A0A1E3NEA3_9ASCO</name>
<dbReference type="RefSeq" id="XP_019015578.1">
    <property type="nucleotide sequence ID" value="XM_019163078.1"/>
</dbReference>
<feature type="domain" description="HTH La-type RNA-binding" evidence="4">
    <location>
        <begin position="6"/>
        <end position="101"/>
    </location>
</feature>
<feature type="region of interest" description="Disordered" evidence="3">
    <location>
        <begin position="144"/>
        <end position="199"/>
    </location>
</feature>
<keyword evidence="1 2" id="KW-0694">RNA-binding</keyword>
<dbReference type="PANTHER" id="PTHR22792">
    <property type="entry name" value="LUPUS LA PROTEIN-RELATED"/>
    <property type="match status" value="1"/>
</dbReference>
<evidence type="ECO:0000259" key="4">
    <source>
        <dbReference type="PROSITE" id="PS50961"/>
    </source>
</evidence>
<dbReference type="Proteomes" id="UP000094455">
    <property type="component" value="Unassembled WGS sequence"/>
</dbReference>
<dbReference type="Pfam" id="PF05383">
    <property type="entry name" value="La"/>
    <property type="match status" value="1"/>
</dbReference>
<proteinExistence type="predicted"/>
<sequence length="199" mass="22208">MNWISPESRLTAVNSLAMQLDYYFDISNLLKDMYLRKHMNSQGWINLDFITGFYRVRALSCGDLSVIRDSLDHAGQFEWGVVERDQNATPESSKTKEAVSSEEDSKSELTETEAGSSEAAELANPIANIKIRALAEPLNWVLPESDRDGCGLDDAVPTTIHKREELQNPEVEAEAETEPQSAEPFEQQASSSIPESIEK</sequence>
<evidence type="ECO:0000313" key="6">
    <source>
        <dbReference type="Proteomes" id="UP000094455"/>
    </source>
</evidence>
<dbReference type="InterPro" id="IPR036388">
    <property type="entry name" value="WH-like_DNA-bd_sf"/>
</dbReference>
<evidence type="ECO:0000256" key="3">
    <source>
        <dbReference type="SAM" id="MobiDB-lite"/>
    </source>
</evidence>
<dbReference type="CDD" id="cd07323">
    <property type="entry name" value="LAM"/>
    <property type="match status" value="1"/>
</dbReference>
<dbReference type="InterPro" id="IPR045180">
    <property type="entry name" value="La_dom_prot"/>
</dbReference>
<dbReference type="Gene3D" id="1.10.10.10">
    <property type="entry name" value="Winged helix-like DNA-binding domain superfamily/Winged helix DNA-binding domain"/>
    <property type="match status" value="1"/>
</dbReference>
<feature type="compositionally biased region" description="Basic and acidic residues" evidence="3">
    <location>
        <begin position="93"/>
        <end position="109"/>
    </location>
</feature>
<dbReference type="GO" id="GO:0005829">
    <property type="term" value="C:cytosol"/>
    <property type="evidence" value="ECO:0007669"/>
    <property type="project" value="TreeGrafter"/>
</dbReference>
<dbReference type="GO" id="GO:0045727">
    <property type="term" value="P:positive regulation of translation"/>
    <property type="evidence" value="ECO:0007669"/>
    <property type="project" value="TreeGrafter"/>
</dbReference>
<dbReference type="GO" id="GO:0010494">
    <property type="term" value="C:cytoplasmic stress granule"/>
    <property type="evidence" value="ECO:0007669"/>
    <property type="project" value="TreeGrafter"/>
</dbReference>
<dbReference type="SMART" id="SM00715">
    <property type="entry name" value="LA"/>
    <property type="match status" value="1"/>
</dbReference>
<feature type="compositionally biased region" description="Polar residues" evidence="3">
    <location>
        <begin position="187"/>
        <end position="199"/>
    </location>
</feature>
<dbReference type="SUPFAM" id="SSF46785">
    <property type="entry name" value="Winged helix' DNA-binding domain"/>
    <property type="match status" value="1"/>
</dbReference>
<dbReference type="GeneID" id="30179765"/>
<dbReference type="GO" id="GO:0003723">
    <property type="term" value="F:RNA binding"/>
    <property type="evidence" value="ECO:0007669"/>
    <property type="project" value="UniProtKB-UniRule"/>
</dbReference>